<sequence>MPDRLLHIAHFDGRKRRAFVYRCGSTGEYRVELWVGGLRRYEADYWTEDHGDALRTAAAMVSA</sequence>
<protein>
    <submittedName>
        <fullName evidence="1">Uncharacterized protein</fullName>
    </submittedName>
</protein>
<keyword evidence="2" id="KW-1185">Reference proteome</keyword>
<reference evidence="1 2" key="1">
    <citation type="submission" date="2018-02" db="EMBL/GenBank/DDBJ databases">
        <title>Reclassifiation of [Polyangium] brachysporum DSM 7029 as Guopingzhaonella breviflexa gen. nov., sp. nov., a member of the family Comamonadaceae.</title>
        <authorList>
            <person name="Tang B."/>
        </authorList>
    </citation>
    <scope>NUCLEOTIDE SEQUENCE [LARGE SCALE GENOMIC DNA]</scope>
    <source>
        <strain evidence="1 2">DSM 15344</strain>
    </source>
</reference>
<dbReference type="EMBL" id="PSNY01000001">
    <property type="protein sequence ID" value="PPE71491.1"/>
    <property type="molecule type" value="Genomic_DNA"/>
</dbReference>
<evidence type="ECO:0000313" key="1">
    <source>
        <dbReference type="EMBL" id="PPE71491.1"/>
    </source>
</evidence>
<comment type="caution">
    <text evidence="1">The sequence shown here is derived from an EMBL/GenBank/DDBJ whole genome shotgun (WGS) entry which is preliminary data.</text>
</comment>
<organism evidence="1 2">
    <name type="scientific">Caldimonas thermodepolymerans</name>
    <dbReference type="NCBI Taxonomy" id="215580"/>
    <lineage>
        <taxon>Bacteria</taxon>
        <taxon>Pseudomonadati</taxon>
        <taxon>Pseudomonadota</taxon>
        <taxon>Betaproteobacteria</taxon>
        <taxon>Burkholderiales</taxon>
        <taxon>Sphaerotilaceae</taxon>
        <taxon>Caldimonas</taxon>
    </lineage>
</organism>
<dbReference type="AlphaFoldDB" id="A0A2S5T930"/>
<gene>
    <name evidence="1" type="ORF">C1702_00360</name>
</gene>
<accession>A0A2S5T930</accession>
<name>A0A2S5T930_9BURK</name>
<evidence type="ECO:0000313" key="2">
    <source>
        <dbReference type="Proteomes" id="UP000239406"/>
    </source>
</evidence>
<dbReference type="Proteomes" id="UP000239406">
    <property type="component" value="Unassembled WGS sequence"/>
</dbReference>
<proteinExistence type="predicted"/>
<dbReference type="RefSeq" id="WP_104355685.1">
    <property type="nucleotide sequence ID" value="NZ_PSNY01000001.1"/>
</dbReference>